<dbReference type="InterPro" id="IPR046748">
    <property type="entry name" value="HipA_2"/>
</dbReference>
<dbReference type="Pfam" id="PF20613">
    <property type="entry name" value="HipA_2"/>
    <property type="match status" value="1"/>
</dbReference>
<keyword evidence="3" id="KW-1185">Reference proteome</keyword>
<gene>
    <name evidence="2" type="ORF">E7681_03700</name>
</gene>
<dbReference type="RefSeq" id="WP_136337934.1">
    <property type="nucleotide sequence ID" value="NZ_SSMD01000002.1"/>
</dbReference>
<comment type="caution">
    <text evidence="2">The sequence shown here is derived from an EMBL/GenBank/DDBJ whole genome shotgun (WGS) entry which is preliminary data.</text>
</comment>
<dbReference type="EMBL" id="SSMD01000002">
    <property type="protein sequence ID" value="THD75571.1"/>
    <property type="molecule type" value="Genomic_DNA"/>
</dbReference>
<reference evidence="2 3" key="1">
    <citation type="submission" date="2019-04" db="EMBL/GenBank/DDBJ databases">
        <title>Draft genome sequence of Youngimonas vesicularis.</title>
        <authorList>
            <person name="Hameed A."/>
        </authorList>
    </citation>
    <scope>NUCLEOTIDE SEQUENCE [LARGE SCALE GENOMIC DNA]</scope>
    <source>
        <strain evidence="2 3">CC-AMW-E</strain>
    </source>
</reference>
<protein>
    <recommendedName>
        <fullName evidence="1">HipA-like kinase domain-containing protein</fullName>
    </recommendedName>
</protein>
<evidence type="ECO:0000313" key="2">
    <source>
        <dbReference type="EMBL" id="THD75571.1"/>
    </source>
</evidence>
<proteinExistence type="predicted"/>
<dbReference type="AlphaFoldDB" id="A0A4S3MBD7"/>
<evidence type="ECO:0000259" key="1">
    <source>
        <dbReference type="Pfam" id="PF20613"/>
    </source>
</evidence>
<dbReference type="Proteomes" id="UP000306113">
    <property type="component" value="Unassembled WGS sequence"/>
</dbReference>
<dbReference type="OrthoDB" id="9128719at2"/>
<feature type="domain" description="HipA-like kinase" evidence="1">
    <location>
        <begin position="43"/>
        <end position="168"/>
    </location>
</feature>
<organism evidence="2 3">
    <name type="scientific">Thalassobius vesicularis</name>
    <dbReference type="NCBI Taxonomy" id="1294297"/>
    <lineage>
        <taxon>Bacteria</taxon>
        <taxon>Pseudomonadati</taxon>
        <taxon>Pseudomonadota</taxon>
        <taxon>Alphaproteobacteria</taxon>
        <taxon>Rhodobacterales</taxon>
        <taxon>Roseobacteraceae</taxon>
        <taxon>Thalassovita</taxon>
    </lineage>
</organism>
<name>A0A4S3MBD7_9RHOB</name>
<evidence type="ECO:0000313" key="3">
    <source>
        <dbReference type="Proteomes" id="UP000306113"/>
    </source>
</evidence>
<sequence>MSEIQLATVLAGATGFKENNVNDTFRGQVLTADGEVQQAIIKDLNIVQLCNELVAHCLAREVGLPIPDGYLGLVRPGVLSVSKAPNTADGSRLVFVSVDVKVPNVTYRWQGSDAAGRQALLAEIAQWGNLGHLYAYDTWIANVDRHAGNLLFGGNSEFWLIDHGHCFTGPEWKPEGLDPDVQYLNKLGLWLTQSLTLEQKKKCAKAARQFGVEIDGFDAGEISQNSRIADLLPLQYVEALKEFLEKRTARVPLDASKALGVPQMV</sequence>
<accession>A0A4S3MBD7</accession>